<protein>
    <submittedName>
        <fullName evidence="1">Uncharacterized protein</fullName>
    </submittedName>
</protein>
<dbReference type="RefSeq" id="WP_113870153.1">
    <property type="nucleotide sequence ID" value="NZ_BAABQN010000017.1"/>
</dbReference>
<dbReference type="AlphaFoldDB" id="A0A366DRF0"/>
<sequence length="101" mass="12630">MECLKGMSEQDMIEIHCNLNGWEWDSRLGEKPKYFDDMPNRDRTSKFDKYSKITPIMKEIEKRTSERSRLKHHHLYNLERTRIQFEIWWIKRLFRKKLYGY</sequence>
<evidence type="ECO:0000313" key="1">
    <source>
        <dbReference type="EMBL" id="RBO92059.1"/>
    </source>
</evidence>
<dbReference type="EMBL" id="QNRI01000017">
    <property type="protein sequence ID" value="RBO92059.1"/>
    <property type="molecule type" value="Genomic_DNA"/>
</dbReference>
<proteinExistence type="predicted"/>
<keyword evidence="2" id="KW-1185">Reference proteome</keyword>
<comment type="caution">
    <text evidence="1">The sequence shown here is derived from an EMBL/GenBank/DDBJ whole genome shotgun (WGS) entry which is preliminary data.</text>
</comment>
<dbReference type="Proteomes" id="UP000252254">
    <property type="component" value="Unassembled WGS sequence"/>
</dbReference>
<name>A0A366DRF0_9BACI</name>
<gene>
    <name evidence="1" type="ORF">DES48_11723</name>
</gene>
<accession>A0A366DRF0</accession>
<evidence type="ECO:0000313" key="2">
    <source>
        <dbReference type="Proteomes" id="UP000252254"/>
    </source>
</evidence>
<reference evidence="1 2" key="1">
    <citation type="submission" date="2018-06" db="EMBL/GenBank/DDBJ databases">
        <title>Genomic Encyclopedia of Type Strains, Phase IV (KMG-IV): sequencing the most valuable type-strain genomes for metagenomic binning, comparative biology and taxonomic classification.</title>
        <authorList>
            <person name="Goeker M."/>
        </authorList>
    </citation>
    <scope>NUCLEOTIDE SEQUENCE [LARGE SCALE GENOMIC DNA]</scope>
    <source>
        <strain evidence="1 2">DSM 15140</strain>
    </source>
</reference>
<organism evidence="1 2">
    <name type="scientific">Paraliobacillus ryukyuensis</name>
    <dbReference type="NCBI Taxonomy" id="200904"/>
    <lineage>
        <taxon>Bacteria</taxon>
        <taxon>Bacillati</taxon>
        <taxon>Bacillota</taxon>
        <taxon>Bacilli</taxon>
        <taxon>Bacillales</taxon>
        <taxon>Bacillaceae</taxon>
        <taxon>Paraliobacillus</taxon>
    </lineage>
</organism>
<dbReference type="OrthoDB" id="9996495at2"/>